<dbReference type="GO" id="GO:0051537">
    <property type="term" value="F:2 iron, 2 sulfur cluster binding"/>
    <property type="evidence" value="ECO:0007669"/>
    <property type="project" value="UniProtKB-KW"/>
</dbReference>
<keyword evidence="6" id="KW-0411">Iron-sulfur</keyword>
<dbReference type="Pfam" id="PF00848">
    <property type="entry name" value="Ring_hydroxyl_A"/>
    <property type="match status" value="1"/>
</dbReference>
<dbReference type="KEGG" id="rcr:NCTC10994_04184"/>
<dbReference type="GO" id="GO:0004497">
    <property type="term" value="F:monooxygenase activity"/>
    <property type="evidence" value="ECO:0007669"/>
    <property type="project" value="UniProtKB-ARBA"/>
</dbReference>
<dbReference type="PRINTS" id="PR00090">
    <property type="entry name" value="RNGDIOXGNASE"/>
</dbReference>
<gene>
    <name evidence="8" type="primary">andAc</name>
    <name evidence="8" type="ORF">NCTC10994_04184</name>
</gene>
<dbReference type="PROSITE" id="PS51296">
    <property type="entry name" value="RIESKE"/>
    <property type="match status" value="1"/>
</dbReference>
<keyword evidence="4 8" id="KW-0560">Oxidoreductase</keyword>
<dbReference type="AlphaFoldDB" id="A0A2X4XS60"/>
<evidence type="ECO:0000256" key="3">
    <source>
        <dbReference type="ARBA" id="ARBA00022723"/>
    </source>
</evidence>
<evidence type="ECO:0000259" key="7">
    <source>
        <dbReference type="PROSITE" id="PS51296"/>
    </source>
</evidence>
<dbReference type="CDD" id="cd03469">
    <property type="entry name" value="Rieske_RO_Alpha_N"/>
    <property type="match status" value="1"/>
</dbReference>
<dbReference type="EC" id="1.14.12.1" evidence="8"/>
<dbReference type="EMBL" id="LS483468">
    <property type="protein sequence ID" value="SQI39564.1"/>
    <property type="molecule type" value="Genomic_DNA"/>
</dbReference>
<keyword evidence="5" id="KW-0408">Iron</keyword>
<feature type="domain" description="Rieske" evidence="7">
    <location>
        <begin position="48"/>
        <end position="155"/>
    </location>
</feature>
<organism evidence="8 9">
    <name type="scientific">Rhodococcus coprophilus</name>
    <dbReference type="NCBI Taxonomy" id="38310"/>
    <lineage>
        <taxon>Bacteria</taxon>
        <taxon>Bacillati</taxon>
        <taxon>Actinomycetota</taxon>
        <taxon>Actinomycetes</taxon>
        <taxon>Mycobacteriales</taxon>
        <taxon>Nocardiaceae</taxon>
        <taxon>Rhodococcus</taxon>
    </lineage>
</organism>
<dbReference type="STRING" id="1219011.GCA_001895045_01224"/>
<dbReference type="SUPFAM" id="SSF55961">
    <property type="entry name" value="Bet v1-like"/>
    <property type="match status" value="1"/>
</dbReference>
<dbReference type="Gene3D" id="3.90.380.10">
    <property type="entry name" value="Naphthalene 1,2-dioxygenase Alpha Subunit, Chain A, domain 1"/>
    <property type="match status" value="1"/>
</dbReference>
<dbReference type="GO" id="GO:0005506">
    <property type="term" value="F:iron ion binding"/>
    <property type="evidence" value="ECO:0007669"/>
    <property type="project" value="InterPro"/>
</dbReference>
<dbReference type="InterPro" id="IPR017941">
    <property type="entry name" value="Rieske_2Fe-2S"/>
</dbReference>
<evidence type="ECO:0000313" key="9">
    <source>
        <dbReference type="Proteomes" id="UP000249091"/>
    </source>
</evidence>
<keyword evidence="3" id="KW-0479">Metal-binding</keyword>
<evidence type="ECO:0000256" key="1">
    <source>
        <dbReference type="ARBA" id="ARBA00001962"/>
    </source>
</evidence>
<evidence type="ECO:0000313" key="8">
    <source>
        <dbReference type="EMBL" id="SQI39564.1"/>
    </source>
</evidence>
<dbReference type="Pfam" id="PF00355">
    <property type="entry name" value="Rieske"/>
    <property type="match status" value="1"/>
</dbReference>
<dbReference type="PANTHER" id="PTHR43756">
    <property type="entry name" value="CHOLINE MONOOXYGENASE, CHLOROPLASTIC"/>
    <property type="match status" value="1"/>
</dbReference>
<evidence type="ECO:0000256" key="6">
    <source>
        <dbReference type="ARBA" id="ARBA00023014"/>
    </source>
</evidence>
<comment type="cofactor">
    <cofactor evidence="1">
        <name>Fe cation</name>
        <dbReference type="ChEBI" id="CHEBI:24875"/>
    </cofactor>
</comment>
<dbReference type="PANTHER" id="PTHR43756:SF5">
    <property type="entry name" value="CHOLINE MONOOXYGENASE, CHLOROPLASTIC"/>
    <property type="match status" value="1"/>
</dbReference>
<evidence type="ECO:0000256" key="4">
    <source>
        <dbReference type="ARBA" id="ARBA00023002"/>
    </source>
</evidence>
<evidence type="ECO:0000256" key="5">
    <source>
        <dbReference type="ARBA" id="ARBA00023004"/>
    </source>
</evidence>
<dbReference type="GO" id="GO:0018618">
    <property type="term" value="F:anthranilate 1,2-dioxygenase (deaminating, decarboxylating) activity"/>
    <property type="evidence" value="ECO:0007669"/>
    <property type="project" value="UniProtKB-EC"/>
</dbReference>
<keyword evidence="2" id="KW-0001">2Fe-2S</keyword>
<name>A0A2X4XS60_9NOCA</name>
<evidence type="ECO:0000256" key="2">
    <source>
        <dbReference type="ARBA" id="ARBA00022714"/>
    </source>
</evidence>
<dbReference type="Gene3D" id="2.102.10.10">
    <property type="entry name" value="Rieske [2Fe-2S] iron-sulphur domain"/>
    <property type="match status" value="1"/>
</dbReference>
<proteinExistence type="predicted"/>
<reference evidence="8 9" key="1">
    <citation type="submission" date="2018-06" db="EMBL/GenBank/DDBJ databases">
        <authorList>
            <consortium name="Pathogen Informatics"/>
            <person name="Doyle S."/>
        </authorList>
    </citation>
    <scope>NUCLEOTIDE SEQUENCE [LARGE SCALE GENOMIC DNA]</scope>
    <source>
        <strain evidence="8 9">NCTC10994</strain>
    </source>
</reference>
<dbReference type="InterPro" id="IPR015879">
    <property type="entry name" value="Ring_hydroxy_dOase_asu_C_dom"/>
</dbReference>
<sequence length="447" mass="50450">MRPGQWVDSGPGLSDLDFTPLTLQITTDRYTSREYAERERVSIWERVWQVVGRADELPDAGDRKEFHIFDQSYFIVRGRDGVIRGFVNACRHRGNILCRGTGGGARINCPYHLWSYDLQGNLVGVGRSDLDAEIDKAEHSLLQVSVECFAGFVFINPDPNAAPLVEFFGDEVAELLAPYHLDEMTTVLNVRESLECNWKVVIDAFSEGYHIAGIHPELLRVINIDPTTVRYRFFEDHSVSVAPFEVKNVENFGPEDELEGIRELPGTFPGIAAYLPRLEELADSYRNTDGVLEYPEGVSGRSLLQQATRETLTGMGFDVSGLTDAQMSDNHGWVLFPNFFMTVRAGEATVIVATPHPDGDPARCVWQIISVMYLPAEYREAARAQQIEVEEPGSFKYFLALQQDYEQMPRQQIGLRNKSLEYMSLIREEVPIAKFHSVLDRYLAGKG</sequence>
<dbReference type="InterPro" id="IPR001663">
    <property type="entry name" value="Rng_hydr_dOase-A"/>
</dbReference>
<dbReference type="SUPFAM" id="SSF50022">
    <property type="entry name" value="ISP domain"/>
    <property type="match status" value="1"/>
</dbReference>
<accession>A0A2X4XS60</accession>
<keyword evidence="9" id="KW-1185">Reference proteome</keyword>
<dbReference type="InterPro" id="IPR036922">
    <property type="entry name" value="Rieske_2Fe-2S_sf"/>
</dbReference>
<dbReference type="Proteomes" id="UP000249091">
    <property type="component" value="Chromosome 1"/>
</dbReference>
<protein>
    <submittedName>
        <fullName evidence="8">Iron-sulfur protein</fullName>
        <ecNumber evidence="8">1.14.12.1</ecNumber>
    </submittedName>
</protein>